<gene>
    <name evidence="7" type="primary">pinR</name>
    <name evidence="7" type="ORF">NCTC13102_01234</name>
</gene>
<evidence type="ECO:0000256" key="1">
    <source>
        <dbReference type="ARBA" id="ARBA00022908"/>
    </source>
</evidence>
<dbReference type="CDD" id="cd03768">
    <property type="entry name" value="SR_ResInv"/>
    <property type="match status" value="1"/>
</dbReference>
<dbReference type="AlphaFoldDB" id="A0A2X3BAJ3"/>
<dbReference type="GO" id="GO:0015074">
    <property type="term" value="P:DNA integration"/>
    <property type="evidence" value="ECO:0007669"/>
    <property type="project" value="UniProtKB-KW"/>
</dbReference>
<evidence type="ECO:0000256" key="2">
    <source>
        <dbReference type="ARBA" id="ARBA00023125"/>
    </source>
</evidence>
<dbReference type="PANTHER" id="PTHR30461">
    <property type="entry name" value="DNA-INVERTASE FROM LAMBDOID PROPHAGE"/>
    <property type="match status" value="1"/>
</dbReference>
<dbReference type="EMBL" id="UAWL01000006">
    <property type="protein sequence ID" value="SQB98767.1"/>
    <property type="molecule type" value="Genomic_DNA"/>
</dbReference>
<evidence type="ECO:0000256" key="5">
    <source>
        <dbReference type="PROSITE-ProRule" id="PRU10137"/>
    </source>
</evidence>
<dbReference type="PANTHER" id="PTHR30461:SF19">
    <property type="entry name" value="SITE-SPECIFIC RECOMBINASE RESOLVASE FAMILY"/>
    <property type="match status" value="1"/>
</dbReference>
<dbReference type="InterPro" id="IPR036162">
    <property type="entry name" value="Resolvase-like_N_sf"/>
</dbReference>
<evidence type="ECO:0000256" key="3">
    <source>
        <dbReference type="ARBA" id="ARBA00023172"/>
    </source>
</evidence>
<feature type="active site" description="O-(5'-phospho-DNA)-serine intermediate" evidence="4 5">
    <location>
        <position position="9"/>
    </location>
</feature>
<feature type="domain" description="Resolvase/invertase-type recombinase catalytic" evidence="6">
    <location>
        <begin position="1"/>
        <end position="124"/>
    </location>
</feature>
<dbReference type="InterPro" id="IPR050639">
    <property type="entry name" value="SSR_resolvase"/>
</dbReference>
<sequence length="124" mass="14632">MIYAYIRVSTDRQSVENQRYEVEIYAKNNNIKIDLFCEETMSGKIAIKHRKLGSLIKKLKKDDLLIVPELSRLGRSLLDVMETLNVQILQTDKKARWQGYTFFFKEGFCWSDISSEFIKCRLNN</sequence>
<evidence type="ECO:0000256" key="4">
    <source>
        <dbReference type="PIRSR" id="PIRSR606118-50"/>
    </source>
</evidence>
<keyword evidence="2" id="KW-0238">DNA-binding</keyword>
<proteinExistence type="predicted"/>
<dbReference type="SUPFAM" id="SSF53041">
    <property type="entry name" value="Resolvase-like"/>
    <property type="match status" value="1"/>
</dbReference>
<dbReference type="InterPro" id="IPR006119">
    <property type="entry name" value="Resolv_N"/>
</dbReference>
<dbReference type="GO" id="GO:0003677">
    <property type="term" value="F:DNA binding"/>
    <property type="evidence" value="ECO:0007669"/>
    <property type="project" value="UniProtKB-KW"/>
</dbReference>
<evidence type="ECO:0000313" key="7">
    <source>
        <dbReference type="EMBL" id="SQB98767.1"/>
    </source>
</evidence>
<dbReference type="GO" id="GO:0000150">
    <property type="term" value="F:DNA strand exchange activity"/>
    <property type="evidence" value="ECO:0007669"/>
    <property type="project" value="InterPro"/>
</dbReference>
<evidence type="ECO:0000259" key="6">
    <source>
        <dbReference type="PROSITE" id="PS51736"/>
    </source>
</evidence>
<dbReference type="PROSITE" id="PS51736">
    <property type="entry name" value="RECOMBINASES_3"/>
    <property type="match status" value="1"/>
</dbReference>
<dbReference type="Gene3D" id="3.40.50.1390">
    <property type="entry name" value="Resolvase, N-terminal catalytic domain"/>
    <property type="match status" value="1"/>
</dbReference>
<dbReference type="RefSeq" id="WP_112058684.1">
    <property type="nucleotide sequence ID" value="NZ_UAWL01000006.1"/>
</dbReference>
<name>A0A2X3BAJ3_9HELI</name>
<keyword evidence="3" id="KW-0233">DNA recombination</keyword>
<dbReference type="SMART" id="SM00857">
    <property type="entry name" value="Resolvase"/>
    <property type="match status" value="1"/>
</dbReference>
<keyword evidence="1" id="KW-0229">DNA integration</keyword>
<evidence type="ECO:0000313" key="8">
    <source>
        <dbReference type="Proteomes" id="UP000250166"/>
    </source>
</evidence>
<dbReference type="Pfam" id="PF00239">
    <property type="entry name" value="Resolvase"/>
    <property type="match status" value="1"/>
</dbReference>
<reference evidence="7 8" key="1">
    <citation type="submission" date="2018-06" db="EMBL/GenBank/DDBJ databases">
        <authorList>
            <consortium name="Pathogen Informatics"/>
            <person name="Doyle S."/>
        </authorList>
    </citation>
    <scope>NUCLEOTIDE SEQUENCE [LARGE SCALE GENOMIC DNA]</scope>
    <source>
        <strain evidence="7 8">NCTC13102</strain>
    </source>
</reference>
<dbReference type="PROSITE" id="PS00397">
    <property type="entry name" value="RECOMBINASES_1"/>
    <property type="match status" value="1"/>
</dbReference>
<accession>A0A2X3BAJ3</accession>
<organism evidence="7 8">
    <name type="scientific">Helicobacter fennelliae</name>
    <dbReference type="NCBI Taxonomy" id="215"/>
    <lineage>
        <taxon>Bacteria</taxon>
        <taxon>Pseudomonadati</taxon>
        <taxon>Campylobacterota</taxon>
        <taxon>Epsilonproteobacteria</taxon>
        <taxon>Campylobacterales</taxon>
        <taxon>Helicobacteraceae</taxon>
        <taxon>Helicobacter</taxon>
    </lineage>
</organism>
<dbReference type="InterPro" id="IPR006118">
    <property type="entry name" value="Recombinase_CS"/>
</dbReference>
<dbReference type="Proteomes" id="UP000250166">
    <property type="component" value="Unassembled WGS sequence"/>
</dbReference>
<protein>
    <submittedName>
        <fullName evidence="7">Multiple promoter invertase</fullName>
    </submittedName>
</protein>